<keyword evidence="3" id="KW-1185">Reference proteome</keyword>
<evidence type="ECO:0000313" key="2">
    <source>
        <dbReference type="EMBL" id="KAL3311033.1"/>
    </source>
</evidence>
<sequence>MSHNTPRFESRTSAPRLPMPNVRGSPYVEFDLASSEEEKSPPKTPIVERSKSSTFVYNMDPNSNFDADHIDVSQASDTVKFALMFWSLLNMFVKPPVPIIADAIGGDATLTQLLEETLTGIFVSFIALKLLQDRGREELCLQLAKAVLFRMYQVQVKMPDFLRDAEMYLQKFGLEHKRMKEIEILNEDDLWDPLFCLEETTDYVKHPKDCHCGAQHSNYPMKSSCTKEKCLFVRLVIQQHFLMNQDILLRMVQIPLDITCHPMYTEVQAFFSVLITLQHSNHFHTLVMAKRALKERGESRELFFDGTPAFKFLIMLAFILHSGENYDGEPDYLAHMMDDFIAGVHNMEDSEPSFIKSEYCKPCKVLAMVVFNFLVRWKLSLGPLVTWLNNIREAGTEEDWEDLINTAHFVNEFSETDLCRVWFKRRLTDIKKFDYKSQNDSLYWQILRDRSYTEIICLCDRACLQELYIAMLLTAEVVRHMYAEGEDLMAMNLILRVIHYIQIVWADCDLVEFDRNVLELKSLSPANNELSVLDGIMTHVAYFCICYLLAEDGYPKNWNLPPNKSQTPAWVVGIAELFCRKRHSIMNHKYVHFAHDCYVIHDMKNVVKNKINPLINQHSLDGFFEAIMMIFLINIGCITRQDDLAGRKSLVQFAATCLYKQAIIHHMSNTRLSEMKTLHSDINIELASVKFSKILRSLKHHKHYKKFIKGEWHWVKKRSKSCALEKLIDSIPETSVQQIILLSIAAFTELLQFMVPKNMMSEVVKFTQIYLDFIDTYDQGHEATNLFKEISDEIGKRIDLAKEVVAEEYEWERQMSALKYYKPEGRWLKVNITRDDTSEKTDWLNQLALDVNMYCLKCCNKGNYMKAAQAMSKHVRVKKRVSKYERREKQKDFEKLAESRDTNWLAILCPWVDYYISKFKYKNIEENEEEAEEEEEI</sequence>
<organism evidence="2 3">
    <name type="scientific">Cichlidogyrus casuarinus</name>
    <dbReference type="NCBI Taxonomy" id="1844966"/>
    <lineage>
        <taxon>Eukaryota</taxon>
        <taxon>Metazoa</taxon>
        <taxon>Spiralia</taxon>
        <taxon>Lophotrochozoa</taxon>
        <taxon>Platyhelminthes</taxon>
        <taxon>Monogenea</taxon>
        <taxon>Monopisthocotylea</taxon>
        <taxon>Dactylogyridea</taxon>
        <taxon>Ancyrocephalidae</taxon>
        <taxon>Cichlidogyrus</taxon>
    </lineage>
</organism>
<reference evidence="2 3" key="1">
    <citation type="submission" date="2024-11" db="EMBL/GenBank/DDBJ databases">
        <title>Adaptive evolution of stress response genes in parasites aligns with host niche diversity.</title>
        <authorList>
            <person name="Hahn C."/>
            <person name="Resl P."/>
        </authorList>
    </citation>
    <scope>NUCLEOTIDE SEQUENCE [LARGE SCALE GENOMIC DNA]</scope>
    <source>
        <strain evidence="2">EGGRZ-B1_66</strain>
        <tissue evidence="2">Body</tissue>
    </source>
</reference>
<feature type="compositionally biased region" description="Basic and acidic residues" evidence="1">
    <location>
        <begin position="1"/>
        <end position="10"/>
    </location>
</feature>
<evidence type="ECO:0000256" key="1">
    <source>
        <dbReference type="SAM" id="MobiDB-lite"/>
    </source>
</evidence>
<evidence type="ECO:0000313" key="3">
    <source>
        <dbReference type="Proteomes" id="UP001626550"/>
    </source>
</evidence>
<feature type="region of interest" description="Disordered" evidence="1">
    <location>
        <begin position="1"/>
        <end position="25"/>
    </location>
</feature>
<dbReference type="AlphaFoldDB" id="A0ABD2PU89"/>
<dbReference type="EMBL" id="JBJKFK010002484">
    <property type="protein sequence ID" value="KAL3311033.1"/>
    <property type="molecule type" value="Genomic_DNA"/>
</dbReference>
<accession>A0ABD2PU89</accession>
<proteinExistence type="predicted"/>
<name>A0ABD2PU89_9PLAT</name>
<comment type="caution">
    <text evidence="2">The sequence shown here is derived from an EMBL/GenBank/DDBJ whole genome shotgun (WGS) entry which is preliminary data.</text>
</comment>
<dbReference type="Proteomes" id="UP001626550">
    <property type="component" value="Unassembled WGS sequence"/>
</dbReference>
<protein>
    <submittedName>
        <fullName evidence="2">Uncharacterized protein</fullName>
    </submittedName>
</protein>
<gene>
    <name evidence="2" type="ORF">Ciccas_010391</name>
</gene>